<accession>A0A8E2E8T8</accession>
<evidence type="ECO:0000313" key="1">
    <source>
        <dbReference type="EMBL" id="OCK79395.1"/>
    </source>
</evidence>
<dbReference type="AlphaFoldDB" id="A0A8E2E8T8"/>
<proteinExistence type="predicted"/>
<dbReference type="Proteomes" id="UP000250266">
    <property type="component" value="Unassembled WGS sequence"/>
</dbReference>
<organism evidence="1 2">
    <name type="scientific">Lepidopterella palustris CBS 459.81</name>
    <dbReference type="NCBI Taxonomy" id="1314670"/>
    <lineage>
        <taxon>Eukaryota</taxon>
        <taxon>Fungi</taxon>
        <taxon>Dikarya</taxon>
        <taxon>Ascomycota</taxon>
        <taxon>Pezizomycotina</taxon>
        <taxon>Dothideomycetes</taxon>
        <taxon>Pleosporomycetidae</taxon>
        <taxon>Mytilinidiales</taxon>
        <taxon>Argynnaceae</taxon>
        <taxon>Lepidopterella</taxon>
    </lineage>
</organism>
<sequence length="63" mass="7369">MFWAHDTKAGLCWMSGVWHSAFIMLWESFHGGFLDTRIMQERGRIMTVIAGLPLLTWMEEPKI</sequence>
<evidence type="ECO:0000313" key="2">
    <source>
        <dbReference type="Proteomes" id="UP000250266"/>
    </source>
</evidence>
<protein>
    <submittedName>
        <fullName evidence="1">Uncharacterized protein</fullName>
    </submittedName>
</protein>
<name>A0A8E2E8T8_9PEZI</name>
<reference evidence="1 2" key="1">
    <citation type="journal article" date="2016" name="Nat. Commun.">
        <title>Ectomycorrhizal ecology is imprinted in the genome of the dominant symbiotic fungus Cenococcum geophilum.</title>
        <authorList>
            <consortium name="DOE Joint Genome Institute"/>
            <person name="Peter M."/>
            <person name="Kohler A."/>
            <person name="Ohm R.A."/>
            <person name="Kuo A."/>
            <person name="Krutzmann J."/>
            <person name="Morin E."/>
            <person name="Arend M."/>
            <person name="Barry K.W."/>
            <person name="Binder M."/>
            <person name="Choi C."/>
            <person name="Clum A."/>
            <person name="Copeland A."/>
            <person name="Grisel N."/>
            <person name="Haridas S."/>
            <person name="Kipfer T."/>
            <person name="LaButti K."/>
            <person name="Lindquist E."/>
            <person name="Lipzen A."/>
            <person name="Maire R."/>
            <person name="Meier B."/>
            <person name="Mihaltcheva S."/>
            <person name="Molinier V."/>
            <person name="Murat C."/>
            <person name="Poggeler S."/>
            <person name="Quandt C.A."/>
            <person name="Sperisen C."/>
            <person name="Tritt A."/>
            <person name="Tisserant E."/>
            <person name="Crous P.W."/>
            <person name="Henrissat B."/>
            <person name="Nehls U."/>
            <person name="Egli S."/>
            <person name="Spatafora J.W."/>
            <person name="Grigoriev I.V."/>
            <person name="Martin F.M."/>
        </authorList>
    </citation>
    <scope>NUCLEOTIDE SEQUENCE [LARGE SCALE GENOMIC DNA]</scope>
    <source>
        <strain evidence="1 2">CBS 459.81</strain>
    </source>
</reference>
<dbReference type="EMBL" id="KV745008">
    <property type="protein sequence ID" value="OCK79395.1"/>
    <property type="molecule type" value="Genomic_DNA"/>
</dbReference>
<keyword evidence="2" id="KW-1185">Reference proteome</keyword>
<gene>
    <name evidence="1" type="ORF">K432DRAFT_69714</name>
</gene>